<protein>
    <submittedName>
        <fullName evidence="2">Uncharacterized protein</fullName>
    </submittedName>
</protein>
<reference evidence="2 3" key="1">
    <citation type="submission" date="2015-06" db="EMBL/GenBank/DDBJ databases">
        <title>Improved classification and identification of acetic acid bacteria using matrix-assisted laser desorption/ionization time-of-flight mass spectrometry; Gluconobacter nephelii and Gluconobacter uchimurae are later heterotypic synonyms of Gluconobacter japonicus and Gluconobacter oxydans, respectively.</title>
        <authorList>
            <person name="Li L."/>
            <person name="Cleenwerck I."/>
            <person name="De Vuyst L."/>
            <person name="Vandamme P."/>
        </authorList>
    </citation>
    <scope>NUCLEOTIDE SEQUENCE [LARGE SCALE GENOMIC DNA]</scope>
    <source>
        <strain evidence="2 3">LMG 1676</strain>
    </source>
</reference>
<dbReference type="Proteomes" id="UP000075655">
    <property type="component" value="Unassembled WGS sequence"/>
</dbReference>
<accession>A0A149RUY1</accession>
<dbReference type="AlphaFoldDB" id="A0A149RUY1"/>
<proteinExistence type="predicted"/>
<dbReference type="RefSeq" id="WP_062501844.1">
    <property type="nucleotide sequence ID" value="NZ_JBDNTX010000068.1"/>
</dbReference>
<dbReference type="PATRIC" id="fig|442.8.peg.1101"/>
<feature type="transmembrane region" description="Helical" evidence="1">
    <location>
        <begin position="132"/>
        <end position="150"/>
    </location>
</feature>
<keyword evidence="1" id="KW-1133">Transmembrane helix</keyword>
<keyword evidence="1" id="KW-0472">Membrane</keyword>
<sequence>MSGASEKKGVLAKTGRAARFVVGSPSVAVGATSIRDGYSLVRTLWGIVRRKPEAEDGFQVDESGRIDIVATAEVYDVSPAAVEIYLQNQQARTYQRAWAAALIGACLLAAWIIVGLSGSWRSQTLVTAIEMMPFWFALGLYILQNGWMNWQFRQRRKAGMLAYIREADTLFPKRS</sequence>
<evidence type="ECO:0000313" key="3">
    <source>
        <dbReference type="Proteomes" id="UP000075655"/>
    </source>
</evidence>
<evidence type="ECO:0000313" key="2">
    <source>
        <dbReference type="EMBL" id="KXV18158.1"/>
    </source>
</evidence>
<organism evidence="2 3">
    <name type="scientific">Gluconobacter oxydans</name>
    <name type="common">Gluconobacter suboxydans</name>
    <dbReference type="NCBI Taxonomy" id="442"/>
    <lineage>
        <taxon>Bacteria</taxon>
        <taxon>Pseudomonadati</taxon>
        <taxon>Pseudomonadota</taxon>
        <taxon>Alphaproteobacteria</taxon>
        <taxon>Acetobacterales</taxon>
        <taxon>Acetobacteraceae</taxon>
        <taxon>Gluconobacter</taxon>
    </lineage>
</organism>
<keyword evidence="1" id="KW-0812">Transmembrane</keyword>
<gene>
    <name evidence="2" type="ORF">AD934_09500</name>
</gene>
<evidence type="ECO:0000256" key="1">
    <source>
        <dbReference type="SAM" id="Phobius"/>
    </source>
</evidence>
<feature type="transmembrane region" description="Helical" evidence="1">
    <location>
        <begin position="97"/>
        <end position="120"/>
    </location>
</feature>
<comment type="caution">
    <text evidence="2">The sequence shown here is derived from an EMBL/GenBank/DDBJ whole genome shotgun (WGS) entry which is preliminary data.</text>
</comment>
<name>A0A149RUY1_GLUOY</name>
<dbReference type="EMBL" id="LHZG01000172">
    <property type="protein sequence ID" value="KXV18158.1"/>
    <property type="molecule type" value="Genomic_DNA"/>
</dbReference>